<feature type="domain" description="Dynamin N-terminal" evidence="1">
    <location>
        <begin position="122"/>
        <end position="256"/>
    </location>
</feature>
<accession>A0ABD3WL94</accession>
<dbReference type="InterPro" id="IPR027417">
    <property type="entry name" value="P-loop_NTPase"/>
</dbReference>
<dbReference type="Proteomes" id="UP001634394">
    <property type="component" value="Unassembled WGS sequence"/>
</dbReference>
<gene>
    <name evidence="2" type="ORF">ACJMK2_037703</name>
</gene>
<dbReference type="Gene3D" id="3.40.50.300">
    <property type="entry name" value="P-loop containing nucleotide triphosphate hydrolases"/>
    <property type="match status" value="1"/>
</dbReference>
<evidence type="ECO:0000259" key="1">
    <source>
        <dbReference type="Pfam" id="PF00350"/>
    </source>
</evidence>
<sequence length="373" mass="43011">MHPPPSSVEEMKYKEEIDLMEYLDMKSTESGPMDRSLLKNHLYTERWIGSYEDKIQDTVNKTMKKFVAEKKRLLESFIEIDKMAKTEAFKKEVSSILDKRFPRHMEQLQERITKLTNDEIEICIFGWTSAGKSTFFNILLGVDIMPTQFLPDTQCLVRLHNSQTRKLQYEAEGEKLTVHLTEDAQDAKRKLKTIFDQRRGNDLATLDVLDLYWPIPRLHENIVFVDTPGIGENNSLSELVMKHVPNAAGYICVINSGDAGGILEGGIVQIFKAIADKEVQTENKQGNVLFICNKWDMIPRQEKQTVLENTRNKLKLYYGVVEDWQIIHFSAIVELQLMQLRASPTDDFLNILAGLEKLVSRTVQNLFLIYFDG</sequence>
<dbReference type="SUPFAM" id="SSF52540">
    <property type="entry name" value="P-loop containing nucleoside triphosphate hydrolases"/>
    <property type="match status" value="1"/>
</dbReference>
<dbReference type="EMBL" id="JBJQND010000006">
    <property type="protein sequence ID" value="KAL3874731.1"/>
    <property type="molecule type" value="Genomic_DNA"/>
</dbReference>
<name>A0ABD3WL94_SINWO</name>
<keyword evidence="3" id="KW-1185">Reference proteome</keyword>
<dbReference type="InterPro" id="IPR045063">
    <property type="entry name" value="Dynamin_N"/>
</dbReference>
<evidence type="ECO:0000313" key="2">
    <source>
        <dbReference type="EMBL" id="KAL3874731.1"/>
    </source>
</evidence>
<dbReference type="Pfam" id="PF00350">
    <property type="entry name" value="Dynamin_N"/>
    <property type="match status" value="1"/>
</dbReference>
<dbReference type="AlphaFoldDB" id="A0ABD3WL94"/>
<comment type="caution">
    <text evidence="2">The sequence shown here is derived from an EMBL/GenBank/DDBJ whole genome shotgun (WGS) entry which is preliminary data.</text>
</comment>
<proteinExistence type="predicted"/>
<reference evidence="2 3" key="1">
    <citation type="submission" date="2024-11" db="EMBL/GenBank/DDBJ databases">
        <title>Chromosome-level genome assembly of the freshwater bivalve Anodonta woodiana.</title>
        <authorList>
            <person name="Chen X."/>
        </authorList>
    </citation>
    <scope>NUCLEOTIDE SEQUENCE [LARGE SCALE GENOMIC DNA]</scope>
    <source>
        <strain evidence="2">MN2024</strain>
        <tissue evidence="2">Gills</tissue>
    </source>
</reference>
<dbReference type="PANTHER" id="PTHR26392:SF92">
    <property type="entry name" value="PROTEIN KINASE DOMAIN-CONTAINING PROTEIN"/>
    <property type="match status" value="1"/>
</dbReference>
<organism evidence="2 3">
    <name type="scientific">Sinanodonta woodiana</name>
    <name type="common">Chinese pond mussel</name>
    <name type="synonym">Anodonta woodiana</name>
    <dbReference type="NCBI Taxonomy" id="1069815"/>
    <lineage>
        <taxon>Eukaryota</taxon>
        <taxon>Metazoa</taxon>
        <taxon>Spiralia</taxon>
        <taxon>Lophotrochozoa</taxon>
        <taxon>Mollusca</taxon>
        <taxon>Bivalvia</taxon>
        <taxon>Autobranchia</taxon>
        <taxon>Heteroconchia</taxon>
        <taxon>Palaeoheterodonta</taxon>
        <taxon>Unionida</taxon>
        <taxon>Unionoidea</taxon>
        <taxon>Unionidae</taxon>
        <taxon>Unioninae</taxon>
        <taxon>Sinanodonta</taxon>
    </lineage>
</organism>
<evidence type="ECO:0000313" key="3">
    <source>
        <dbReference type="Proteomes" id="UP001634394"/>
    </source>
</evidence>
<protein>
    <recommendedName>
        <fullName evidence="1">Dynamin N-terminal domain-containing protein</fullName>
    </recommendedName>
</protein>
<dbReference type="PANTHER" id="PTHR26392">
    <property type="entry name" value="MITOGEN-ACTIVATED PROTEIN KINASE KINASE KINASE 7-RELATED"/>
    <property type="match status" value="1"/>
</dbReference>